<dbReference type="GO" id="GO:0005886">
    <property type="term" value="C:plasma membrane"/>
    <property type="evidence" value="ECO:0007669"/>
    <property type="project" value="UniProtKB-SubCell"/>
</dbReference>
<dbReference type="InterPro" id="IPR050222">
    <property type="entry name" value="MATE_MdtK"/>
</dbReference>
<feature type="transmembrane region" description="Helical" evidence="13">
    <location>
        <begin position="427"/>
        <end position="448"/>
    </location>
</feature>
<dbReference type="PIRSF" id="PIRSF006603">
    <property type="entry name" value="DinF"/>
    <property type="match status" value="1"/>
</dbReference>
<keyword evidence="11 13" id="KW-0472">Membrane</keyword>
<dbReference type="PANTHER" id="PTHR43298:SF2">
    <property type="entry name" value="FMN_FAD EXPORTER YEEO-RELATED"/>
    <property type="match status" value="1"/>
</dbReference>
<dbReference type="AlphaFoldDB" id="A0A9D1LS84"/>
<dbReference type="EMBL" id="DVNK01000044">
    <property type="protein sequence ID" value="HIU47066.1"/>
    <property type="molecule type" value="Genomic_DNA"/>
</dbReference>
<feature type="transmembrane region" description="Helical" evidence="13">
    <location>
        <begin position="332"/>
        <end position="356"/>
    </location>
</feature>
<evidence type="ECO:0000256" key="10">
    <source>
        <dbReference type="ARBA" id="ARBA00023065"/>
    </source>
</evidence>
<keyword evidence="7" id="KW-1003">Cell membrane</keyword>
<evidence type="ECO:0000256" key="7">
    <source>
        <dbReference type="ARBA" id="ARBA00022475"/>
    </source>
</evidence>
<reference evidence="14" key="2">
    <citation type="journal article" date="2021" name="PeerJ">
        <title>Extensive microbial diversity within the chicken gut microbiome revealed by metagenomics and culture.</title>
        <authorList>
            <person name="Gilroy R."/>
            <person name="Ravi A."/>
            <person name="Getino M."/>
            <person name="Pursley I."/>
            <person name="Horton D.L."/>
            <person name="Alikhan N.F."/>
            <person name="Baker D."/>
            <person name="Gharbi K."/>
            <person name="Hall N."/>
            <person name="Watson M."/>
            <person name="Adriaenssens E.M."/>
            <person name="Foster-Nyarko E."/>
            <person name="Jarju S."/>
            <person name="Secka A."/>
            <person name="Antonio M."/>
            <person name="Oren A."/>
            <person name="Chaudhuri R.R."/>
            <person name="La Ragione R."/>
            <person name="Hildebrand F."/>
            <person name="Pallen M.J."/>
        </authorList>
    </citation>
    <scope>NUCLEOTIDE SEQUENCE</scope>
    <source>
        <strain evidence="14">ChiSxjej2B14-8506</strain>
    </source>
</reference>
<reference evidence="14" key="1">
    <citation type="submission" date="2020-10" db="EMBL/GenBank/DDBJ databases">
        <authorList>
            <person name="Gilroy R."/>
        </authorList>
    </citation>
    <scope>NUCLEOTIDE SEQUENCE</scope>
    <source>
        <strain evidence="14">ChiSxjej2B14-8506</strain>
    </source>
</reference>
<comment type="function">
    <text evidence="1">Multidrug efflux pump.</text>
</comment>
<evidence type="ECO:0000256" key="1">
    <source>
        <dbReference type="ARBA" id="ARBA00003408"/>
    </source>
</evidence>
<evidence type="ECO:0000256" key="8">
    <source>
        <dbReference type="ARBA" id="ARBA00022692"/>
    </source>
</evidence>
<keyword evidence="10" id="KW-0406">Ion transport</keyword>
<feature type="transmembrane region" description="Helical" evidence="13">
    <location>
        <begin position="99"/>
        <end position="124"/>
    </location>
</feature>
<feature type="transmembrane region" description="Helical" evidence="13">
    <location>
        <begin position="294"/>
        <end position="311"/>
    </location>
</feature>
<keyword evidence="8 13" id="KW-0812">Transmembrane</keyword>
<feature type="transmembrane region" description="Helical" evidence="13">
    <location>
        <begin position="55"/>
        <end position="78"/>
    </location>
</feature>
<comment type="subcellular location">
    <subcellularLocation>
        <location evidence="2">Cell membrane</location>
        <topology evidence="2">Multi-pass membrane protein</topology>
    </subcellularLocation>
</comment>
<evidence type="ECO:0000256" key="2">
    <source>
        <dbReference type="ARBA" id="ARBA00004651"/>
    </source>
</evidence>
<dbReference type="Pfam" id="PF01554">
    <property type="entry name" value="MatE"/>
    <property type="match status" value="2"/>
</dbReference>
<evidence type="ECO:0000313" key="14">
    <source>
        <dbReference type="EMBL" id="HIU47066.1"/>
    </source>
</evidence>
<feature type="transmembrane region" description="Helical" evidence="13">
    <location>
        <begin position="144"/>
        <end position="167"/>
    </location>
</feature>
<gene>
    <name evidence="14" type="ORF">IAC59_07385</name>
</gene>
<dbReference type="GO" id="GO:0042910">
    <property type="term" value="F:xenobiotic transmembrane transporter activity"/>
    <property type="evidence" value="ECO:0007669"/>
    <property type="project" value="InterPro"/>
</dbReference>
<sequence>MISQVNAKANRSEKYDLTRGSILNKLLLVALPIMGTQIIQMAYNMTDMFWLGKIGSHAVAASGTVGMYMWLSVAFQMLARIGAEIGVSQSLGKERADEAGVFAAAGFWLSVACGLLYALVLGIFRVPLVGFFAIQEADVVADAINYMLIICAGLPFTFITAAVTGIFNGSGNSRVPFIINLIGLGANMALDPLFILGLGQGVAGAAVATAAAQILAGVLSIAVMLNARFKPLRTLRLNALPSLKHALQILRWSTPVCIESFFFTFLSMIVSRMIAEWGAGAIAAQKVGSQIESLSWLIAGGFSSAIGAFVGQNFGAGHWRRVHEGVRISSMAMALWGVVVTALLYFGGSAILGVFLPGETESIAAGTSLLRILALCQIAGCLEGVASGAFRGLGHTAPPSIISISTNMLRVLLAYLLSRGPLGLDGIWWGMSLGALLRGGGMYIWYLIYARRQPKDDAVAAR</sequence>
<dbReference type="CDD" id="cd13140">
    <property type="entry name" value="MATE_like_1"/>
    <property type="match status" value="1"/>
</dbReference>
<organism evidence="14 15">
    <name type="scientific">Candidatus Fimadaptatus faecigallinarum</name>
    <dbReference type="NCBI Taxonomy" id="2840814"/>
    <lineage>
        <taxon>Bacteria</taxon>
        <taxon>Bacillati</taxon>
        <taxon>Bacillota</taxon>
        <taxon>Clostridia</taxon>
        <taxon>Eubacteriales</taxon>
        <taxon>Candidatus Fimadaptatus</taxon>
    </lineage>
</organism>
<dbReference type="NCBIfam" id="TIGR00797">
    <property type="entry name" value="matE"/>
    <property type="match status" value="1"/>
</dbReference>
<feature type="transmembrane region" description="Helical" evidence="13">
    <location>
        <begin position="249"/>
        <end position="274"/>
    </location>
</feature>
<proteinExistence type="inferred from homology"/>
<dbReference type="GO" id="GO:0015297">
    <property type="term" value="F:antiporter activity"/>
    <property type="evidence" value="ECO:0007669"/>
    <property type="project" value="UniProtKB-KW"/>
</dbReference>
<evidence type="ECO:0000256" key="3">
    <source>
        <dbReference type="ARBA" id="ARBA00010199"/>
    </source>
</evidence>
<accession>A0A9D1LS84</accession>
<evidence type="ECO:0000256" key="11">
    <source>
        <dbReference type="ARBA" id="ARBA00023136"/>
    </source>
</evidence>
<evidence type="ECO:0000256" key="13">
    <source>
        <dbReference type="SAM" id="Phobius"/>
    </source>
</evidence>
<keyword evidence="9 13" id="KW-1133">Transmembrane helix</keyword>
<dbReference type="InterPro" id="IPR002528">
    <property type="entry name" value="MATE_fam"/>
</dbReference>
<feature type="transmembrane region" description="Helical" evidence="13">
    <location>
        <begin position="21"/>
        <end position="43"/>
    </location>
</feature>
<evidence type="ECO:0000256" key="9">
    <source>
        <dbReference type="ARBA" id="ARBA00022989"/>
    </source>
</evidence>
<comment type="similarity">
    <text evidence="3">Belongs to the multi antimicrobial extrusion (MATE) (TC 2.A.66.1) family.</text>
</comment>
<dbReference type="InterPro" id="IPR048279">
    <property type="entry name" value="MdtK-like"/>
</dbReference>
<dbReference type="Proteomes" id="UP000824123">
    <property type="component" value="Unassembled WGS sequence"/>
</dbReference>
<keyword evidence="6" id="KW-0050">Antiport</keyword>
<feature type="transmembrane region" description="Helical" evidence="13">
    <location>
        <begin position="205"/>
        <end position="229"/>
    </location>
</feature>
<feature type="transmembrane region" description="Helical" evidence="13">
    <location>
        <begin position="179"/>
        <end position="199"/>
    </location>
</feature>
<dbReference type="PANTHER" id="PTHR43298">
    <property type="entry name" value="MULTIDRUG RESISTANCE PROTEIN NORM-RELATED"/>
    <property type="match status" value="1"/>
</dbReference>
<dbReference type="GO" id="GO:0006811">
    <property type="term" value="P:monoatomic ion transport"/>
    <property type="evidence" value="ECO:0007669"/>
    <property type="project" value="UniProtKB-KW"/>
</dbReference>
<comment type="caution">
    <text evidence="14">The sequence shown here is derived from an EMBL/GenBank/DDBJ whole genome shotgun (WGS) entry which is preliminary data.</text>
</comment>
<evidence type="ECO:0000313" key="15">
    <source>
        <dbReference type="Proteomes" id="UP000824123"/>
    </source>
</evidence>
<evidence type="ECO:0000256" key="6">
    <source>
        <dbReference type="ARBA" id="ARBA00022449"/>
    </source>
</evidence>
<name>A0A9D1LS84_9FIRM</name>
<evidence type="ECO:0000256" key="4">
    <source>
        <dbReference type="ARBA" id="ARBA00020268"/>
    </source>
</evidence>
<keyword evidence="5" id="KW-0813">Transport</keyword>
<protein>
    <recommendedName>
        <fullName evidence="4">Probable multidrug resistance protein NorM</fullName>
    </recommendedName>
    <alternativeName>
        <fullName evidence="12">Multidrug-efflux transporter</fullName>
    </alternativeName>
</protein>
<evidence type="ECO:0000256" key="12">
    <source>
        <dbReference type="ARBA" id="ARBA00031636"/>
    </source>
</evidence>
<evidence type="ECO:0000256" key="5">
    <source>
        <dbReference type="ARBA" id="ARBA00022448"/>
    </source>
</evidence>